<evidence type="ECO:0000259" key="1">
    <source>
        <dbReference type="Pfam" id="PF00483"/>
    </source>
</evidence>
<evidence type="ECO:0000313" key="3">
    <source>
        <dbReference type="Proteomes" id="UP000268469"/>
    </source>
</evidence>
<dbReference type="Pfam" id="PF00483">
    <property type="entry name" value="NTP_transferase"/>
    <property type="match status" value="1"/>
</dbReference>
<dbReference type="PANTHER" id="PTHR22572">
    <property type="entry name" value="SUGAR-1-PHOSPHATE GUANYL TRANSFERASE"/>
    <property type="match status" value="1"/>
</dbReference>
<dbReference type="Gene3D" id="3.90.550.10">
    <property type="entry name" value="Spore Coat Polysaccharide Biosynthesis Protein SpsA, Chain A"/>
    <property type="match status" value="1"/>
</dbReference>
<dbReference type="EMBL" id="QNBE01000016">
    <property type="protein sequence ID" value="RKX71126.1"/>
    <property type="molecule type" value="Genomic_DNA"/>
</dbReference>
<gene>
    <name evidence="2" type="ORF">DRP53_02590</name>
</gene>
<proteinExistence type="predicted"/>
<comment type="caution">
    <text evidence="2">The sequence shown here is derived from an EMBL/GenBank/DDBJ whole genome shotgun (WGS) entry which is preliminary data.</text>
</comment>
<dbReference type="SUPFAM" id="SSF53448">
    <property type="entry name" value="Nucleotide-diphospho-sugar transferases"/>
    <property type="match status" value="1"/>
</dbReference>
<evidence type="ECO:0000313" key="2">
    <source>
        <dbReference type="EMBL" id="RKX71126.1"/>
    </source>
</evidence>
<name>A0A660SLZ8_UNCW3</name>
<organism evidence="2 3">
    <name type="scientific">candidate division WOR-3 bacterium</name>
    <dbReference type="NCBI Taxonomy" id="2052148"/>
    <lineage>
        <taxon>Bacteria</taxon>
        <taxon>Bacteria division WOR-3</taxon>
    </lineage>
</organism>
<dbReference type="AlphaFoldDB" id="A0A660SLZ8"/>
<dbReference type="InterPro" id="IPR029044">
    <property type="entry name" value="Nucleotide-diphossugar_trans"/>
</dbReference>
<sequence length="253" mass="27827">MRPITNLLPKPLFPVGEKTNIDLIIEQMLKTGIGRIGVNLCHLREKLKSHLSPYVNKILLSEEEEILGTGGGIRRIAEKAEADCYLIHNGDVYAEVDLERLIEHHTSHQFPITLVIRAGGSDLGIRGGRVDFDGTGYTYTGIGMIDQRIALNLGRDLIPSIQDIVISGLIYDGPWFDLGSPEGYLNCIDHTRGFISPDAELTGTRIEGSCYIGARVRIRNGLIRNSVILPETTLPDGAKIENAIIAEGSFINR</sequence>
<protein>
    <recommendedName>
        <fullName evidence="1">Nucleotidyl transferase domain-containing protein</fullName>
    </recommendedName>
</protein>
<accession>A0A660SLZ8</accession>
<dbReference type="InterPro" id="IPR050486">
    <property type="entry name" value="Mannose-1P_guanyltransferase"/>
</dbReference>
<reference evidence="2 3" key="1">
    <citation type="submission" date="2018-06" db="EMBL/GenBank/DDBJ databases">
        <title>Extensive metabolic versatility and redundancy in microbially diverse, dynamic hydrothermal sediments.</title>
        <authorList>
            <person name="Dombrowski N."/>
            <person name="Teske A."/>
            <person name="Baker B.J."/>
        </authorList>
    </citation>
    <scope>NUCLEOTIDE SEQUENCE [LARGE SCALE GENOMIC DNA]</scope>
    <source>
        <strain evidence="2">B36_G15</strain>
    </source>
</reference>
<dbReference type="InterPro" id="IPR005835">
    <property type="entry name" value="NTP_transferase_dom"/>
</dbReference>
<feature type="domain" description="Nucleotidyl transferase" evidence="1">
    <location>
        <begin position="1"/>
        <end position="120"/>
    </location>
</feature>
<dbReference type="Gene3D" id="2.160.10.10">
    <property type="entry name" value="Hexapeptide repeat proteins"/>
    <property type="match status" value="1"/>
</dbReference>
<dbReference type="Proteomes" id="UP000268469">
    <property type="component" value="Unassembled WGS sequence"/>
</dbReference>